<sequence>KSVVTRSKMPEVKEKEFELFFNDKDNVNMSSYEVNEETNLPVLYLKDQKSTLWEKFSAIYP</sequence>
<accession>A0ACA9SY02</accession>
<feature type="non-terminal residue" evidence="1">
    <location>
        <position position="61"/>
    </location>
</feature>
<dbReference type="EMBL" id="CAJVQC010162537">
    <property type="protein sequence ID" value="CAG8848823.1"/>
    <property type="molecule type" value="Genomic_DNA"/>
</dbReference>
<name>A0ACA9SY02_9GLOM</name>
<keyword evidence="2" id="KW-1185">Reference proteome</keyword>
<feature type="non-terminal residue" evidence="1">
    <location>
        <position position="1"/>
    </location>
</feature>
<evidence type="ECO:0000313" key="1">
    <source>
        <dbReference type="EMBL" id="CAG8848823.1"/>
    </source>
</evidence>
<reference evidence="1" key="1">
    <citation type="submission" date="2021-06" db="EMBL/GenBank/DDBJ databases">
        <authorList>
            <person name="Kallberg Y."/>
            <person name="Tangrot J."/>
            <person name="Rosling A."/>
        </authorList>
    </citation>
    <scope>NUCLEOTIDE SEQUENCE</scope>
    <source>
        <strain evidence="1">MA461A</strain>
    </source>
</reference>
<dbReference type="Proteomes" id="UP000789920">
    <property type="component" value="Unassembled WGS sequence"/>
</dbReference>
<comment type="caution">
    <text evidence="1">The sequence shown here is derived from an EMBL/GenBank/DDBJ whole genome shotgun (WGS) entry which is preliminary data.</text>
</comment>
<organism evidence="1 2">
    <name type="scientific">Racocetra persica</name>
    <dbReference type="NCBI Taxonomy" id="160502"/>
    <lineage>
        <taxon>Eukaryota</taxon>
        <taxon>Fungi</taxon>
        <taxon>Fungi incertae sedis</taxon>
        <taxon>Mucoromycota</taxon>
        <taxon>Glomeromycotina</taxon>
        <taxon>Glomeromycetes</taxon>
        <taxon>Diversisporales</taxon>
        <taxon>Gigasporaceae</taxon>
        <taxon>Racocetra</taxon>
    </lineage>
</organism>
<proteinExistence type="predicted"/>
<gene>
    <name evidence="1" type="ORF">RPERSI_LOCUS35308</name>
</gene>
<evidence type="ECO:0000313" key="2">
    <source>
        <dbReference type="Proteomes" id="UP000789920"/>
    </source>
</evidence>
<protein>
    <submittedName>
        <fullName evidence="1">24928_t:CDS:1</fullName>
    </submittedName>
</protein>